<feature type="region of interest" description="Disordered" evidence="1">
    <location>
        <begin position="1"/>
        <end position="47"/>
    </location>
</feature>
<name>A0A9P7KLD1_9AGAR</name>
<dbReference type="Proteomes" id="UP000717328">
    <property type="component" value="Unassembled WGS sequence"/>
</dbReference>
<dbReference type="EMBL" id="JABCKI010000113">
    <property type="protein sequence ID" value="KAG5652590.1"/>
    <property type="molecule type" value="Genomic_DNA"/>
</dbReference>
<comment type="caution">
    <text evidence="2">The sequence shown here is derived from an EMBL/GenBank/DDBJ whole genome shotgun (WGS) entry which is preliminary data.</text>
</comment>
<proteinExistence type="predicted"/>
<sequence length="277" mass="28537">MYVPLLSKRAPSRAGGGGRGRGSSKGKGKGSKGGSAPPITIPGTSFSAPVKGHGGGYPIIIAPGHPFAGRTSGGSNRTEVYGTRRYGSGYPGITTPGVDNRGFPFGFWPLVLIAASLAVIPAALEAYAISEYGLPGNPDRPGGPLTISYFTSAGYPNRKFYLVADHATVAALVPEIKNDCAALLPPGEKSTDLVAFTGDDASHPLPEQAVQFYRSSSAVLTLEGYNNTAVYSSQDDAPVTPLPDNIDTALLECLNNTIGTAIPIASLTSSSMHRVSG</sequence>
<feature type="non-terminal residue" evidence="2">
    <location>
        <position position="1"/>
    </location>
</feature>
<reference evidence="2" key="1">
    <citation type="submission" date="2021-02" db="EMBL/GenBank/DDBJ databases">
        <authorList>
            <person name="Nieuwenhuis M."/>
            <person name="Van De Peppel L.J.J."/>
        </authorList>
    </citation>
    <scope>NUCLEOTIDE SEQUENCE</scope>
    <source>
        <strain evidence="2">D49</strain>
    </source>
</reference>
<keyword evidence="3" id="KW-1185">Reference proteome</keyword>
<organism evidence="2 3">
    <name type="scientific">Sphagnurus paluster</name>
    <dbReference type="NCBI Taxonomy" id="117069"/>
    <lineage>
        <taxon>Eukaryota</taxon>
        <taxon>Fungi</taxon>
        <taxon>Dikarya</taxon>
        <taxon>Basidiomycota</taxon>
        <taxon>Agaricomycotina</taxon>
        <taxon>Agaricomycetes</taxon>
        <taxon>Agaricomycetidae</taxon>
        <taxon>Agaricales</taxon>
        <taxon>Tricholomatineae</taxon>
        <taxon>Lyophyllaceae</taxon>
        <taxon>Sphagnurus</taxon>
    </lineage>
</organism>
<protein>
    <submittedName>
        <fullName evidence="2">Uncharacterized protein</fullName>
    </submittedName>
</protein>
<dbReference type="AlphaFoldDB" id="A0A9P7KLD1"/>
<gene>
    <name evidence="2" type="ORF">H0H81_004421</name>
</gene>
<evidence type="ECO:0000313" key="3">
    <source>
        <dbReference type="Proteomes" id="UP000717328"/>
    </source>
</evidence>
<reference evidence="2" key="2">
    <citation type="submission" date="2021-10" db="EMBL/GenBank/DDBJ databases">
        <title>Phylogenomics reveals ancestral predisposition of the termite-cultivated fungus Termitomyces towards a domesticated lifestyle.</title>
        <authorList>
            <person name="Auxier B."/>
            <person name="Grum-Grzhimaylo A."/>
            <person name="Cardenas M.E."/>
            <person name="Lodge J.D."/>
            <person name="Laessoe T."/>
            <person name="Pedersen O."/>
            <person name="Smith M.E."/>
            <person name="Kuyper T.W."/>
            <person name="Franco-Molano E.A."/>
            <person name="Baroni T.J."/>
            <person name="Aanen D.K."/>
        </authorList>
    </citation>
    <scope>NUCLEOTIDE SEQUENCE</scope>
    <source>
        <strain evidence="2">D49</strain>
    </source>
</reference>
<dbReference type="OrthoDB" id="3365917at2759"/>
<accession>A0A9P7KLD1</accession>
<evidence type="ECO:0000256" key="1">
    <source>
        <dbReference type="SAM" id="MobiDB-lite"/>
    </source>
</evidence>
<evidence type="ECO:0000313" key="2">
    <source>
        <dbReference type="EMBL" id="KAG5652590.1"/>
    </source>
</evidence>